<evidence type="ECO:0000313" key="1">
    <source>
        <dbReference type="EMBL" id="XCG62674.1"/>
    </source>
</evidence>
<dbReference type="GO" id="GO:0003989">
    <property type="term" value="F:acetyl-CoA carboxylase activity"/>
    <property type="evidence" value="ECO:0007669"/>
    <property type="project" value="InterPro"/>
</dbReference>
<dbReference type="EMBL" id="CP159218">
    <property type="protein sequence ID" value="XCG62674.1"/>
    <property type="molecule type" value="Genomic_DNA"/>
</dbReference>
<dbReference type="Pfam" id="PF13822">
    <property type="entry name" value="ACC_epsilon"/>
    <property type="match status" value="1"/>
</dbReference>
<protein>
    <submittedName>
        <fullName evidence="1">Acyl-CoA carboxylase epsilon subunit</fullName>
    </submittedName>
</protein>
<dbReference type="AlphaFoldDB" id="A0AAU8DL16"/>
<gene>
    <name evidence="1" type="ORF">ABLG96_15755</name>
</gene>
<sequence>MSSTTRADRDLEDAAAVIAVITALAAHAAVPQQESPRSVWGTPAHRLGALAPGRHTWWSSGAAR</sequence>
<dbReference type="InterPro" id="IPR032716">
    <property type="entry name" value="ACC_epsilon"/>
</dbReference>
<reference evidence="1" key="1">
    <citation type="submission" date="2024-05" db="EMBL/GenBank/DDBJ databases">
        <authorList>
            <person name="Cai S.Y."/>
            <person name="Jin L.M."/>
            <person name="Li H.R."/>
        </authorList>
    </citation>
    <scope>NUCLEOTIDE SEQUENCE</scope>
    <source>
        <strain evidence="1">A5-74</strain>
    </source>
</reference>
<dbReference type="GO" id="GO:0004658">
    <property type="term" value="F:propionyl-CoA carboxylase activity"/>
    <property type="evidence" value="ECO:0007669"/>
    <property type="project" value="InterPro"/>
</dbReference>
<name>A0AAU8DL16_9ACTN</name>
<accession>A0AAU8DL16</accession>
<organism evidence="1">
    <name type="scientific">Nakamurella sp. A5-74</name>
    <dbReference type="NCBI Taxonomy" id="3158264"/>
    <lineage>
        <taxon>Bacteria</taxon>
        <taxon>Bacillati</taxon>
        <taxon>Actinomycetota</taxon>
        <taxon>Actinomycetes</taxon>
        <taxon>Nakamurellales</taxon>
        <taxon>Nakamurellaceae</taxon>
        <taxon>Nakamurella</taxon>
    </lineage>
</organism>
<dbReference type="RefSeq" id="WP_353648289.1">
    <property type="nucleotide sequence ID" value="NZ_CP159218.1"/>
</dbReference>
<proteinExistence type="predicted"/>